<dbReference type="InterPro" id="IPR038370">
    <property type="entry name" value="ArcTGT_C1_sf"/>
</dbReference>
<evidence type="ECO:0000256" key="3">
    <source>
        <dbReference type="ARBA" id="ARBA00022679"/>
    </source>
</evidence>
<dbReference type="GO" id="GO:0002099">
    <property type="term" value="P:tRNA wobble guanine modification"/>
    <property type="evidence" value="ECO:0007669"/>
    <property type="project" value="TreeGrafter"/>
</dbReference>
<name>A0A832YRS0_9EURY</name>
<dbReference type="InterPro" id="IPR002616">
    <property type="entry name" value="tRNA_ribo_trans-like"/>
</dbReference>
<feature type="domain" description="PUA" evidence="8">
    <location>
        <begin position="579"/>
        <end position="653"/>
    </location>
</feature>
<evidence type="ECO:0000256" key="2">
    <source>
        <dbReference type="ARBA" id="ARBA00022676"/>
    </source>
</evidence>
<accession>A0A832YRS0</accession>
<evidence type="ECO:0000256" key="1">
    <source>
        <dbReference type="ARBA" id="ARBA00005030"/>
    </source>
</evidence>
<dbReference type="GO" id="GO:0005737">
    <property type="term" value="C:cytoplasm"/>
    <property type="evidence" value="ECO:0007669"/>
    <property type="project" value="TreeGrafter"/>
</dbReference>
<comment type="caution">
    <text evidence="9">The sequence shown here is derived from an EMBL/GenBank/DDBJ whole genome shotgun (WGS) entry which is preliminary data.</text>
</comment>
<reference evidence="9" key="1">
    <citation type="journal article" date="2020" name="ISME J.">
        <title>Gammaproteobacteria mediating utilization of methyl-, sulfur- and petroleum organic compounds in deep ocean hydrothermal plumes.</title>
        <authorList>
            <person name="Zhou Z."/>
            <person name="Liu Y."/>
            <person name="Pan J."/>
            <person name="Cron B.R."/>
            <person name="Toner B.M."/>
            <person name="Anantharaman K."/>
            <person name="Breier J.A."/>
            <person name="Dick G.J."/>
            <person name="Li M."/>
        </authorList>
    </citation>
    <scope>NUCLEOTIDE SEQUENCE</scope>
    <source>
        <strain evidence="9">SZUA-1385</strain>
    </source>
</reference>
<dbReference type="Gene3D" id="3.20.20.105">
    <property type="entry name" value="Queuine tRNA-ribosyltransferase-like"/>
    <property type="match status" value="1"/>
</dbReference>
<keyword evidence="5 7" id="KW-0479">Metal-binding</keyword>
<feature type="binding site" evidence="7">
    <location>
        <position position="280"/>
    </location>
    <ligand>
        <name>Zn(2+)</name>
        <dbReference type="ChEBI" id="CHEBI:29105"/>
    </ligand>
</feature>
<sequence>MLEIKARDGLGRLGKLRINNKTIETPTIMPVLHPNPEKQTIPIDKIKKLTDVIITNSYIIYSNPRLKNTAEEKGIHKLIGFDKIIVTDSGSFQLSLYGSIDVDPLEIVQFQDRIGVDVGTILDIPTAPYVDREKAERDLEETLRRSKSAIELKEKNNYKMLLNGTIQGSTYMDLRRKSAEVMGKLNFDIYPIGAVVPLMENYHYKTVVDIILTSKEYLPTNKPIHLFGCGHPMLFALSVLLGCDLFDSAAYALYAKDDRYLTEHGTYHLTDLKDLSNFPCNCPICNEYSPRELFNMDKRNREQLLAEHNLYVTFEEINRIKESIKEGSLWELVELRCRSHPKLLEAYRQALKYIEFIEKFDPITKKSAFFYSGYESMFRPEVIRHKKRIHRIKFDKIYLSTVSRDVNKPYSENLNNLPSDVDILIKDDVFGLIPLNIDTIYPLSQNEIPELYDIEREHNKKFVEEFINKYKDKIMDIKTYNYYTSYYNSKENKNKVNKDVLRIDRMLQYQYGFKILDEGIIKNIVVKRSKNTGRIRNVLVIKDENEKEVLFTLRSHDNLLIPAKEGAKLLHKKIPFPKYRVVVDKSVQEFAKKGKSVYAKFVIDCDEELRPYEEVLVVNEEDELMGYGTTILNGRELMEFNYGVAVDMRGGVD</sequence>
<keyword evidence="4 7" id="KW-0819">tRNA processing</keyword>
<dbReference type="InterPro" id="IPR004804">
    <property type="entry name" value="TgtA"/>
</dbReference>
<dbReference type="SUPFAM" id="SSF88802">
    <property type="entry name" value="Pre-PUA domain"/>
    <property type="match status" value="1"/>
</dbReference>
<dbReference type="InterPro" id="IPR036511">
    <property type="entry name" value="TGT-like_sf"/>
</dbReference>
<dbReference type="NCBIfam" id="TIGR00449">
    <property type="entry name" value="tgt_general"/>
    <property type="match status" value="1"/>
</dbReference>
<proteinExistence type="inferred from homology"/>
<evidence type="ECO:0000256" key="7">
    <source>
        <dbReference type="HAMAP-Rule" id="MF_01634"/>
    </source>
</evidence>
<keyword evidence="2 7" id="KW-0328">Glycosyltransferase</keyword>
<dbReference type="UniPathway" id="UPA00393"/>
<dbReference type="EMBL" id="DQSV01000023">
    <property type="protein sequence ID" value="HIP16906.1"/>
    <property type="molecule type" value="Genomic_DNA"/>
</dbReference>
<dbReference type="Pfam" id="PF01472">
    <property type="entry name" value="PUA"/>
    <property type="match status" value="1"/>
</dbReference>
<evidence type="ECO:0000259" key="8">
    <source>
        <dbReference type="SMART" id="SM00359"/>
    </source>
</evidence>
<feature type="active site" description="Nucleophile" evidence="7">
    <location>
        <position position="88"/>
    </location>
</feature>
<dbReference type="SUPFAM" id="SSF51713">
    <property type="entry name" value="tRNA-guanine transglycosylase"/>
    <property type="match status" value="1"/>
</dbReference>
<dbReference type="GO" id="GO:0008270">
    <property type="term" value="F:zinc ion binding"/>
    <property type="evidence" value="ECO:0007669"/>
    <property type="project" value="UniProtKB-UniRule"/>
</dbReference>
<dbReference type="Proteomes" id="UP000605144">
    <property type="component" value="Unassembled WGS sequence"/>
</dbReference>
<comment type="cofactor">
    <cofactor evidence="7">
        <name>Zn(2+)</name>
        <dbReference type="ChEBI" id="CHEBI:29105"/>
    </cofactor>
    <text evidence="7">Binds 1 zinc ion per subunit.</text>
</comment>
<dbReference type="HAMAP" id="MF_01634">
    <property type="entry name" value="TgtA_arch"/>
    <property type="match status" value="1"/>
</dbReference>
<dbReference type="InterPro" id="IPR015947">
    <property type="entry name" value="PUA-like_sf"/>
</dbReference>
<dbReference type="SUPFAM" id="SSF88697">
    <property type="entry name" value="PUA domain-like"/>
    <property type="match status" value="1"/>
</dbReference>
<organism evidence="9 10">
    <name type="scientific">Methanothermococcus okinawensis</name>
    <dbReference type="NCBI Taxonomy" id="155863"/>
    <lineage>
        <taxon>Archaea</taxon>
        <taxon>Methanobacteriati</taxon>
        <taxon>Methanobacteriota</taxon>
        <taxon>Methanomada group</taxon>
        <taxon>Methanococci</taxon>
        <taxon>Methanococcales</taxon>
        <taxon>Methanococcaceae</taxon>
        <taxon>Methanothermococcus</taxon>
    </lineage>
</organism>
<dbReference type="NCBIfam" id="TIGR00451">
    <property type="entry name" value="unchar_dom_2"/>
    <property type="match status" value="1"/>
</dbReference>
<protein>
    <recommendedName>
        <fullName evidence="7">tRNA-guanine(15) transglycosylase</fullName>
        <ecNumber evidence="7">2.4.2.48</ecNumber>
    </recommendedName>
    <alternativeName>
        <fullName evidence="7">7-cyano-7-deazaguanine tRNA-ribosyltransferase</fullName>
    </alternativeName>
    <alternativeName>
        <fullName evidence="7">Archaeal tRNA-guanine transglycosylase</fullName>
    </alternativeName>
</protein>
<dbReference type="InterPro" id="IPR038250">
    <property type="entry name" value="TGT_C2_sf"/>
</dbReference>
<keyword evidence="6 7" id="KW-0862">Zinc</keyword>
<evidence type="ECO:0000256" key="6">
    <source>
        <dbReference type="ARBA" id="ARBA00022833"/>
    </source>
</evidence>
<dbReference type="CDD" id="cd21149">
    <property type="entry name" value="PUA_archaeosine_TGT"/>
    <property type="match status" value="1"/>
</dbReference>
<evidence type="ECO:0000313" key="10">
    <source>
        <dbReference type="Proteomes" id="UP000605144"/>
    </source>
</evidence>
<feature type="binding site" evidence="7">
    <location>
        <position position="285"/>
    </location>
    <ligand>
        <name>Zn(2+)</name>
        <dbReference type="ChEBI" id="CHEBI:29105"/>
    </ligand>
</feature>
<dbReference type="InterPro" id="IPR002478">
    <property type="entry name" value="PUA"/>
</dbReference>
<comment type="catalytic activity">
    <reaction evidence="7">
        <text>guanosine(15) in tRNA + 7-cyano-7-carbaguanine = 7-cyano-7-carbaguanosine(15) in tRNA + guanine</text>
        <dbReference type="Rhea" id="RHEA:43164"/>
        <dbReference type="Rhea" id="RHEA-COMP:10371"/>
        <dbReference type="Rhea" id="RHEA-COMP:10372"/>
        <dbReference type="ChEBI" id="CHEBI:16235"/>
        <dbReference type="ChEBI" id="CHEBI:45075"/>
        <dbReference type="ChEBI" id="CHEBI:74269"/>
        <dbReference type="ChEBI" id="CHEBI:82850"/>
        <dbReference type="EC" id="2.4.2.48"/>
    </reaction>
</comment>
<feature type="binding site" evidence="7">
    <location>
        <position position="123"/>
    </location>
    <ligand>
        <name>substrate</name>
    </ligand>
</feature>
<dbReference type="InterPro" id="IPR050076">
    <property type="entry name" value="ArchSynthase1/Queuine_TRR"/>
</dbReference>
<feature type="binding site" evidence="7">
    <location>
        <position position="194"/>
    </location>
    <ligand>
        <name>substrate</name>
    </ligand>
</feature>
<dbReference type="PROSITE" id="PS50890">
    <property type="entry name" value="PUA"/>
    <property type="match status" value="1"/>
</dbReference>
<dbReference type="InterPro" id="IPR004521">
    <property type="entry name" value="Uncharacterised_CHP00451"/>
</dbReference>
<dbReference type="PANTHER" id="PTHR46499">
    <property type="entry name" value="QUEUINE TRNA-RIBOSYLTRANSFERASE"/>
    <property type="match status" value="1"/>
</dbReference>
<dbReference type="Pfam" id="PF01702">
    <property type="entry name" value="TGT"/>
    <property type="match status" value="1"/>
</dbReference>
<dbReference type="GO" id="GO:0016763">
    <property type="term" value="F:pentosyltransferase activity"/>
    <property type="evidence" value="ECO:0007669"/>
    <property type="project" value="UniProtKB-UniRule"/>
</dbReference>
<comment type="similarity">
    <text evidence="7">Belongs to the archaeosine tRNA-ribosyltransferase family.</text>
</comment>
<dbReference type="InterPro" id="IPR029402">
    <property type="entry name" value="TGT_C2"/>
</dbReference>
<dbReference type="Pfam" id="PF14810">
    <property type="entry name" value="TGT_C2"/>
    <property type="match status" value="1"/>
</dbReference>
<dbReference type="SMART" id="SM00359">
    <property type="entry name" value="PUA"/>
    <property type="match status" value="1"/>
</dbReference>
<evidence type="ECO:0000256" key="4">
    <source>
        <dbReference type="ARBA" id="ARBA00022694"/>
    </source>
</evidence>
<evidence type="ECO:0000313" key="9">
    <source>
        <dbReference type="EMBL" id="HIP16906.1"/>
    </source>
</evidence>
<comment type="pathway">
    <text evidence="1 7">tRNA modification; archaeosine-tRNA biosynthesis.</text>
</comment>
<feature type="binding site" evidence="7">
    <location>
        <position position="282"/>
    </location>
    <ligand>
        <name>Zn(2+)</name>
        <dbReference type="ChEBI" id="CHEBI:29105"/>
    </ligand>
</feature>
<dbReference type="AlphaFoldDB" id="A0A832YRS0"/>
<dbReference type="Gene3D" id="3.10.450.90">
    <property type="entry name" value="ArcTGT, C2 domain"/>
    <property type="match status" value="1"/>
</dbReference>
<keyword evidence="3 7" id="KW-0808">Transferase</keyword>
<comment type="function">
    <text evidence="7">Exchanges the guanine residue with 7-cyano-7-deazaguanine (preQ0) at position 15 in the dihydrouridine loop (D-loop) of archaeal tRNAs.</text>
</comment>
<dbReference type="InterPro" id="IPR036974">
    <property type="entry name" value="PUA_sf"/>
</dbReference>
<dbReference type="GO" id="GO:0003723">
    <property type="term" value="F:RNA binding"/>
    <property type="evidence" value="ECO:0007669"/>
    <property type="project" value="InterPro"/>
</dbReference>
<dbReference type="EC" id="2.4.2.48" evidence="7"/>
<dbReference type="Gene3D" id="3.90.1020.10">
    <property type="entry name" value="ArcTGT, C1 domain"/>
    <property type="match status" value="1"/>
</dbReference>
<dbReference type="Gene3D" id="2.30.130.10">
    <property type="entry name" value="PUA domain"/>
    <property type="match status" value="1"/>
</dbReference>
<gene>
    <name evidence="7 9" type="primary">tgtA</name>
    <name evidence="9" type="ORF">EYG76_01185</name>
</gene>
<dbReference type="NCBIfam" id="TIGR00432">
    <property type="entry name" value="arcsn_tRNA_tgt"/>
    <property type="match status" value="1"/>
</dbReference>
<evidence type="ECO:0000256" key="5">
    <source>
        <dbReference type="ARBA" id="ARBA00022723"/>
    </source>
</evidence>
<dbReference type="PANTHER" id="PTHR46499:SF1">
    <property type="entry name" value="QUEUINE TRNA-RIBOSYLTRANSFERASE"/>
    <property type="match status" value="1"/>
</dbReference>